<dbReference type="Proteomes" id="UP001412067">
    <property type="component" value="Unassembled WGS sequence"/>
</dbReference>
<keyword evidence="3" id="KW-1185">Reference proteome</keyword>
<reference evidence="2" key="2">
    <citation type="submission" date="2024-02" db="EMBL/GenBank/DDBJ databases">
        <authorList>
            <person name="Li M.-H."/>
            <person name="Liu K.-W."/>
            <person name="Li Z."/>
            <person name="Lu H.-C."/>
            <person name="Ye Q.-L."/>
            <person name="Zhang D."/>
            <person name="Wang J.-Y."/>
            <person name="Li Y.-F."/>
            <person name="Zhong Z.-M."/>
            <person name="Liu X."/>
            <person name="Yu X."/>
            <person name="Liu D.-K."/>
            <person name="Tu X.-D."/>
            <person name="Liu B."/>
            <person name="Hao Y."/>
            <person name="Liao X.-Y."/>
            <person name="Jiang Y.-T."/>
            <person name="Sun W.-H."/>
            <person name="Chen J."/>
            <person name="Ai Y."/>
            <person name="Zhai J.-W."/>
            <person name="Wu S.-S."/>
            <person name="Zhou Z."/>
            <person name="Hsiao Y.-Y."/>
            <person name="Wu W.-L."/>
            <person name="Chen Y.-Y."/>
            <person name="Lin Y.-F."/>
            <person name="Hsu J.-L."/>
            <person name="Li C.-Y."/>
            <person name="Wang Z.-W."/>
            <person name="Zhao X."/>
            <person name="Zhong W.-Y."/>
            <person name="Ma X.-K."/>
            <person name="Ma L."/>
            <person name="Huang J."/>
            <person name="Chen G.-Z."/>
            <person name="Huang M.-Z."/>
            <person name="Huang L."/>
            <person name="Peng D.-H."/>
            <person name="Luo Y.-B."/>
            <person name="Zou S.-Q."/>
            <person name="Chen S.-P."/>
            <person name="Lan S."/>
            <person name="Tsai W.-C."/>
            <person name="Van De Peer Y."/>
            <person name="Liu Z.-J."/>
        </authorList>
    </citation>
    <scope>NUCLEOTIDE SEQUENCE</scope>
    <source>
        <strain evidence="2">Lor288</strain>
        <tissue evidence="2">Flower</tissue>
    </source>
</reference>
<proteinExistence type="predicted"/>
<name>A0ABR2M9T4_9ASPA</name>
<organism evidence="2 3">
    <name type="scientific">Platanthera guangdongensis</name>
    <dbReference type="NCBI Taxonomy" id="2320717"/>
    <lineage>
        <taxon>Eukaryota</taxon>
        <taxon>Viridiplantae</taxon>
        <taxon>Streptophyta</taxon>
        <taxon>Embryophyta</taxon>
        <taxon>Tracheophyta</taxon>
        <taxon>Spermatophyta</taxon>
        <taxon>Magnoliopsida</taxon>
        <taxon>Liliopsida</taxon>
        <taxon>Asparagales</taxon>
        <taxon>Orchidaceae</taxon>
        <taxon>Orchidoideae</taxon>
        <taxon>Orchideae</taxon>
        <taxon>Orchidinae</taxon>
        <taxon>Platanthera</taxon>
    </lineage>
</organism>
<evidence type="ECO:0000313" key="2">
    <source>
        <dbReference type="EMBL" id="KAK8960942.1"/>
    </source>
</evidence>
<evidence type="ECO:0000313" key="3">
    <source>
        <dbReference type="Proteomes" id="UP001412067"/>
    </source>
</evidence>
<comment type="caution">
    <text evidence="2">The sequence shown here is derived from an EMBL/GenBank/DDBJ whole genome shotgun (WGS) entry which is preliminary data.</text>
</comment>
<gene>
    <name evidence="2" type="ORF">KSP40_PGU004701</name>
    <name evidence="1" type="ORF">KSP40_PGU004702</name>
</gene>
<sequence length="65" mass="7332">MSASFDTKTYCRQSLIAENYGLLNSTTFKPNPDYYSALLWHQLMGPKVLSTSFIGTNPKIERLDG</sequence>
<evidence type="ECO:0000313" key="1">
    <source>
        <dbReference type="EMBL" id="KAK8960941.1"/>
    </source>
</evidence>
<protein>
    <submittedName>
        <fullName evidence="2">Heparanase-like protein 3</fullName>
    </submittedName>
</protein>
<dbReference type="EMBL" id="JBBWWR010000010">
    <property type="protein sequence ID" value="KAK8960942.1"/>
    <property type="molecule type" value="Genomic_DNA"/>
</dbReference>
<accession>A0ABR2M9T4</accession>
<dbReference type="PANTHER" id="PTHR14363:SF17">
    <property type="entry name" value="HEPARANASE-LIKE PROTEIN 3"/>
    <property type="match status" value="1"/>
</dbReference>
<dbReference type="PANTHER" id="PTHR14363">
    <property type="entry name" value="HEPARANASE-RELATED"/>
    <property type="match status" value="1"/>
</dbReference>
<dbReference type="EMBL" id="JBBWWR010000010">
    <property type="protein sequence ID" value="KAK8960941.1"/>
    <property type="molecule type" value="Genomic_DNA"/>
</dbReference>
<reference evidence="2 3" key="1">
    <citation type="journal article" date="2022" name="Nat. Plants">
        <title>Genomes of leafy and leafless Platanthera orchids illuminate the evolution of mycoheterotrophy.</title>
        <authorList>
            <person name="Li M.H."/>
            <person name="Liu K.W."/>
            <person name="Li Z."/>
            <person name="Lu H.C."/>
            <person name="Ye Q.L."/>
            <person name="Zhang D."/>
            <person name="Wang J.Y."/>
            <person name="Li Y.F."/>
            <person name="Zhong Z.M."/>
            <person name="Liu X."/>
            <person name="Yu X."/>
            <person name="Liu D.K."/>
            <person name="Tu X.D."/>
            <person name="Liu B."/>
            <person name="Hao Y."/>
            <person name="Liao X.Y."/>
            <person name="Jiang Y.T."/>
            <person name="Sun W.H."/>
            <person name="Chen J."/>
            <person name="Chen Y.Q."/>
            <person name="Ai Y."/>
            <person name="Zhai J.W."/>
            <person name="Wu S.S."/>
            <person name="Zhou Z."/>
            <person name="Hsiao Y.Y."/>
            <person name="Wu W.L."/>
            <person name="Chen Y.Y."/>
            <person name="Lin Y.F."/>
            <person name="Hsu J.L."/>
            <person name="Li C.Y."/>
            <person name="Wang Z.W."/>
            <person name="Zhao X."/>
            <person name="Zhong W.Y."/>
            <person name="Ma X.K."/>
            <person name="Ma L."/>
            <person name="Huang J."/>
            <person name="Chen G.Z."/>
            <person name="Huang M.Z."/>
            <person name="Huang L."/>
            <person name="Peng D.H."/>
            <person name="Luo Y.B."/>
            <person name="Zou S.Q."/>
            <person name="Chen S.P."/>
            <person name="Lan S."/>
            <person name="Tsai W.C."/>
            <person name="Van de Peer Y."/>
            <person name="Liu Z.J."/>
        </authorList>
    </citation>
    <scope>NUCLEOTIDE SEQUENCE [LARGE SCALE GENOMIC DNA]</scope>
    <source>
        <strain evidence="2">Lor288</strain>
    </source>
</reference>